<sequence length="498" mass="57575">MAKQIQQEWKRVKINLPGGYVSVGDFKAILEAAHATGVKTVKIGTRQQLLFSATPTQMEDIEYQLFNQELLYEVNENHYPNIVSSYVADGLYNQPHWLREGIYKDILASFEYTPKLKINIVDANQSFVSYYTGNLNFVSSGVGNYWHVYIRWPKTNQVRSWSSIIYSMDIAAISKELESAIMDNKDIAEDDITPVCADLELKIKASGAFHFQQVQEPLTESDFRLPYYEGFNQYDDKYWLGIYRPDECYTVSFLLDVCNVCQTSRVGQIYTTPWRSLIIKDIRQQDRKEWDIILDKHRINLRHASNELNWQIEDWCEPALKLKRSIVRYFDRWNIRTYRLCFGIKIGSNSGIWGSIIIKQINDGNSEPYFDVFHTQDFKANSYNLVLFKQRVTEKSLPATLKTLCDCFYDATLQNSNPEPEHHPSDLPEFSHSAPQQSLFRCPHCLSIYDPAYGDVLASIEPGIAFDDLPADYTCGLCGSPKREFIAFDHINTTPLKH</sequence>
<feature type="domain" description="Rubredoxin-like" evidence="5">
    <location>
        <begin position="437"/>
        <end position="488"/>
    </location>
</feature>
<evidence type="ECO:0000256" key="1">
    <source>
        <dbReference type="ARBA" id="ARBA00022448"/>
    </source>
</evidence>
<evidence type="ECO:0000259" key="5">
    <source>
        <dbReference type="PROSITE" id="PS50903"/>
    </source>
</evidence>
<reference evidence="6 7" key="1">
    <citation type="submission" date="2018-02" db="EMBL/GenBank/DDBJ databases">
        <title>The draft genome of Sphingobacterium gobiense H7.</title>
        <authorList>
            <person name="Li L."/>
            <person name="Liu L."/>
            <person name="Zhang X."/>
            <person name="Wang T."/>
            <person name="Liang L."/>
        </authorList>
    </citation>
    <scope>NUCLEOTIDE SEQUENCE [LARGE SCALE GENOMIC DNA]</scope>
    <source>
        <strain evidence="6 7">ACCC 05757</strain>
    </source>
</reference>
<dbReference type="GO" id="GO:0005506">
    <property type="term" value="F:iron ion binding"/>
    <property type="evidence" value="ECO:0007669"/>
    <property type="project" value="InterPro"/>
</dbReference>
<evidence type="ECO:0000313" key="7">
    <source>
        <dbReference type="Proteomes" id="UP000238642"/>
    </source>
</evidence>
<dbReference type="InterPro" id="IPR024934">
    <property type="entry name" value="Rubredoxin-like_dom"/>
</dbReference>
<organism evidence="6 7">
    <name type="scientific">Sphingobacterium gobiense</name>
    <dbReference type="NCBI Taxonomy" id="1382456"/>
    <lineage>
        <taxon>Bacteria</taxon>
        <taxon>Pseudomonadati</taxon>
        <taxon>Bacteroidota</taxon>
        <taxon>Sphingobacteriia</taxon>
        <taxon>Sphingobacteriales</taxon>
        <taxon>Sphingobacteriaceae</taxon>
        <taxon>Sphingobacterium</taxon>
    </lineage>
</organism>
<protein>
    <submittedName>
        <fullName evidence="6">Rubredoxin</fullName>
    </submittedName>
</protein>
<dbReference type="CDD" id="cd00730">
    <property type="entry name" value="rubredoxin"/>
    <property type="match status" value="1"/>
</dbReference>
<keyword evidence="7" id="KW-1185">Reference proteome</keyword>
<dbReference type="RefSeq" id="WP_105725908.1">
    <property type="nucleotide sequence ID" value="NZ_PVBS01000002.1"/>
</dbReference>
<evidence type="ECO:0000313" key="6">
    <source>
        <dbReference type="EMBL" id="PRD53980.1"/>
    </source>
</evidence>
<keyword evidence="1" id="KW-0813">Transport</keyword>
<dbReference type="Proteomes" id="UP000238642">
    <property type="component" value="Unassembled WGS sequence"/>
</dbReference>
<comment type="caution">
    <text evidence="6">The sequence shown here is derived from an EMBL/GenBank/DDBJ whole genome shotgun (WGS) entry which is preliminary data.</text>
</comment>
<gene>
    <name evidence="6" type="ORF">C5749_10760</name>
</gene>
<dbReference type="SUPFAM" id="SSF57802">
    <property type="entry name" value="Rubredoxin-like"/>
    <property type="match status" value="1"/>
</dbReference>
<accession>A0A2S9JLF0</accession>
<dbReference type="EMBL" id="PVBS01000002">
    <property type="protein sequence ID" value="PRD53980.1"/>
    <property type="molecule type" value="Genomic_DNA"/>
</dbReference>
<dbReference type="Gene3D" id="2.20.28.10">
    <property type="match status" value="1"/>
</dbReference>
<keyword evidence="3" id="KW-0249">Electron transport</keyword>
<proteinExistence type="predicted"/>
<keyword evidence="2" id="KW-0479">Metal-binding</keyword>
<keyword evidence="4" id="KW-0408">Iron</keyword>
<evidence type="ECO:0000256" key="4">
    <source>
        <dbReference type="ARBA" id="ARBA00023004"/>
    </source>
</evidence>
<dbReference type="InterPro" id="IPR024935">
    <property type="entry name" value="Rubredoxin_dom"/>
</dbReference>
<dbReference type="OrthoDB" id="9758182at2"/>
<dbReference type="PROSITE" id="PS50903">
    <property type="entry name" value="RUBREDOXIN_LIKE"/>
    <property type="match status" value="1"/>
</dbReference>
<dbReference type="AlphaFoldDB" id="A0A2S9JLF0"/>
<dbReference type="Pfam" id="PF00301">
    <property type="entry name" value="Rubredoxin"/>
    <property type="match status" value="1"/>
</dbReference>
<evidence type="ECO:0000256" key="3">
    <source>
        <dbReference type="ARBA" id="ARBA00022982"/>
    </source>
</evidence>
<name>A0A2S9JLF0_9SPHI</name>
<evidence type="ECO:0000256" key="2">
    <source>
        <dbReference type="ARBA" id="ARBA00022723"/>
    </source>
</evidence>